<dbReference type="Proteomes" id="UP000253324">
    <property type="component" value="Unassembled WGS sequence"/>
</dbReference>
<dbReference type="EMBL" id="QPJM01000003">
    <property type="protein sequence ID" value="RCW85446.1"/>
    <property type="molecule type" value="Genomic_DNA"/>
</dbReference>
<evidence type="ECO:0000313" key="1">
    <source>
        <dbReference type="EMBL" id="RCW85446.1"/>
    </source>
</evidence>
<protein>
    <submittedName>
        <fullName evidence="1">Uncharacterized protein</fullName>
    </submittedName>
</protein>
<name>A0A368Z1V9_9HYPH</name>
<sequence length="72" mass="7589">MSNELSKTTSKGIYRANYHVKDGMVFVVGDGFKEATQLGNLPVKTVAESLFSSAIGSGKAKPEKPLSQGGEV</sequence>
<gene>
    <name evidence="1" type="ORF">C7476_103289</name>
</gene>
<comment type="caution">
    <text evidence="1">The sequence shown here is derived from an EMBL/GenBank/DDBJ whole genome shotgun (WGS) entry which is preliminary data.</text>
</comment>
<dbReference type="RefSeq" id="WP_114429286.1">
    <property type="nucleotide sequence ID" value="NZ_QPJM01000003.1"/>
</dbReference>
<proteinExistence type="predicted"/>
<keyword evidence="2" id="KW-1185">Reference proteome</keyword>
<reference evidence="1 2" key="1">
    <citation type="submission" date="2018-07" db="EMBL/GenBank/DDBJ databases">
        <title>Genomic Encyclopedia of Type Strains, Phase III (KMG-III): the genomes of soil and plant-associated and newly described type strains.</title>
        <authorList>
            <person name="Whitman W."/>
        </authorList>
    </citation>
    <scope>NUCLEOTIDE SEQUENCE [LARGE SCALE GENOMIC DNA]</scope>
    <source>
        <strain evidence="1 2">31-25a</strain>
    </source>
</reference>
<dbReference type="AlphaFoldDB" id="A0A368Z1V9"/>
<organism evidence="1 2">
    <name type="scientific">Phyllobacterium bourgognense</name>
    <dbReference type="NCBI Taxonomy" id="314236"/>
    <lineage>
        <taxon>Bacteria</taxon>
        <taxon>Pseudomonadati</taxon>
        <taxon>Pseudomonadota</taxon>
        <taxon>Alphaproteobacteria</taxon>
        <taxon>Hyphomicrobiales</taxon>
        <taxon>Phyllobacteriaceae</taxon>
        <taxon>Phyllobacterium</taxon>
    </lineage>
</organism>
<evidence type="ECO:0000313" key="2">
    <source>
        <dbReference type="Proteomes" id="UP000253324"/>
    </source>
</evidence>
<accession>A0A368Z1V9</accession>